<evidence type="ECO:0000256" key="5">
    <source>
        <dbReference type="ARBA" id="ARBA00022679"/>
    </source>
</evidence>
<evidence type="ECO:0000313" key="15">
    <source>
        <dbReference type="Proteomes" id="UP000183987"/>
    </source>
</evidence>
<dbReference type="PANTHER" id="PTHR45436">
    <property type="entry name" value="SENSOR HISTIDINE KINASE YKOH"/>
    <property type="match status" value="1"/>
</dbReference>
<proteinExistence type="predicted"/>
<evidence type="ECO:0000256" key="9">
    <source>
        <dbReference type="ARBA" id="ARBA00023012"/>
    </source>
</evidence>
<evidence type="ECO:0000256" key="11">
    <source>
        <dbReference type="SAM" id="Phobius"/>
    </source>
</evidence>
<evidence type="ECO:0000256" key="8">
    <source>
        <dbReference type="ARBA" id="ARBA00022989"/>
    </source>
</evidence>
<dbReference type="SUPFAM" id="SSF53850">
    <property type="entry name" value="Periplasmic binding protein-like II"/>
    <property type="match status" value="1"/>
</dbReference>
<dbReference type="InterPro" id="IPR003661">
    <property type="entry name" value="HisK_dim/P_dom"/>
</dbReference>
<dbReference type="Proteomes" id="UP000183987">
    <property type="component" value="Unassembled WGS sequence"/>
</dbReference>
<dbReference type="CDD" id="cd00082">
    <property type="entry name" value="HisKA"/>
    <property type="match status" value="1"/>
</dbReference>
<dbReference type="PANTHER" id="PTHR45436:SF1">
    <property type="entry name" value="SENSOR PROTEIN QSEC"/>
    <property type="match status" value="1"/>
</dbReference>
<dbReference type="Pfam" id="PF02518">
    <property type="entry name" value="HATPase_c"/>
    <property type="match status" value="1"/>
</dbReference>
<dbReference type="RefSeq" id="WP_245810551.1">
    <property type="nucleotide sequence ID" value="NZ_FQUE01000001.1"/>
</dbReference>
<dbReference type="PROSITE" id="PS50109">
    <property type="entry name" value="HIS_KIN"/>
    <property type="match status" value="1"/>
</dbReference>
<evidence type="ECO:0000256" key="2">
    <source>
        <dbReference type="ARBA" id="ARBA00004370"/>
    </source>
</evidence>
<dbReference type="SMART" id="SM00387">
    <property type="entry name" value="HATPase_c"/>
    <property type="match status" value="1"/>
</dbReference>
<evidence type="ECO:0000259" key="12">
    <source>
        <dbReference type="PROSITE" id="PS50109"/>
    </source>
</evidence>
<dbReference type="AlphaFoldDB" id="A0A1M4UTQ0"/>
<keyword evidence="10 11" id="KW-0472">Membrane</keyword>
<dbReference type="CDD" id="cd00075">
    <property type="entry name" value="HATPase"/>
    <property type="match status" value="1"/>
</dbReference>
<dbReference type="InterPro" id="IPR005467">
    <property type="entry name" value="His_kinase_dom"/>
</dbReference>
<protein>
    <recommendedName>
        <fullName evidence="3">histidine kinase</fullName>
        <ecNumber evidence="3">2.7.13.3</ecNumber>
    </recommendedName>
</protein>
<keyword evidence="4" id="KW-0597">Phosphoprotein</keyword>
<comment type="catalytic activity">
    <reaction evidence="1">
        <text>ATP + protein L-histidine = ADP + protein N-phospho-L-histidine.</text>
        <dbReference type="EC" id="2.7.13.3"/>
    </reaction>
</comment>
<feature type="domain" description="Histidine kinase" evidence="12">
    <location>
        <begin position="248"/>
        <end position="464"/>
    </location>
</feature>
<dbReference type="PRINTS" id="PR00344">
    <property type="entry name" value="BCTRLSENSOR"/>
</dbReference>
<dbReference type="EC" id="2.7.13.3" evidence="3"/>
<dbReference type="InterPro" id="IPR036097">
    <property type="entry name" value="HisK_dim/P_sf"/>
</dbReference>
<gene>
    <name evidence="14" type="ORF">SAMN05444339_101844</name>
</gene>
<name>A0A1M4UTQ0_LOKAT</name>
<keyword evidence="7 14" id="KW-0418">Kinase</keyword>
<evidence type="ECO:0000313" key="14">
    <source>
        <dbReference type="EMBL" id="SHE59970.1"/>
    </source>
</evidence>
<evidence type="ECO:0000256" key="3">
    <source>
        <dbReference type="ARBA" id="ARBA00012438"/>
    </source>
</evidence>
<dbReference type="InterPro" id="IPR036890">
    <property type="entry name" value="HATPase_C_sf"/>
</dbReference>
<dbReference type="SUPFAM" id="SSF55874">
    <property type="entry name" value="ATPase domain of HSP90 chaperone/DNA topoisomerase II/histidine kinase"/>
    <property type="match status" value="1"/>
</dbReference>
<dbReference type="EMBL" id="FQUE01000001">
    <property type="protein sequence ID" value="SHE59970.1"/>
    <property type="molecule type" value="Genomic_DNA"/>
</dbReference>
<organism evidence="14 15">
    <name type="scientific">Loktanella atrilutea</name>
    <dbReference type="NCBI Taxonomy" id="366533"/>
    <lineage>
        <taxon>Bacteria</taxon>
        <taxon>Pseudomonadati</taxon>
        <taxon>Pseudomonadota</taxon>
        <taxon>Alphaproteobacteria</taxon>
        <taxon>Rhodobacterales</taxon>
        <taxon>Roseobacteraceae</taxon>
        <taxon>Loktanella</taxon>
    </lineage>
</organism>
<evidence type="ECO:0000256" key="6">
    <source>
        <dbReference type="ARBA" id="ARBA00022692"/>
    </source>
</evidence>
<evidence type="ECO:0000256" key="10">
    <source>
        <dbReference type="ARBA" id="ARBA00023136"/>
    </source>
</evidence>
<dbReference type="GO" id="GO:0005886">
    <property type="term" value="C:plasma membrane"/>
    <property type="evidence" value="ECO:0007669"/>
    <property type="project" value="TreeGrafter"/>
</dbReference>
<dbReference type="Pfam" id="PF08521">
    <property type="entry name" value="2CSK_N"/>
    <property type="match status" value="1"/>
</dbReference>
<dbReference type="STRING" id="366533.SAMN05444339_101844"/>
<comment type="subcellular location">
    <subcellularLocation>
        <location evidence="2">Membrane</location>
    </subcellularLocation>
</comment>
<dbReference type="PROSITE" id="PS50885">
    <property type="entry name" value="HAMP"/>
    <property type="match status" value="1"/>
</dbReference>
<sequence length="814" mass="88369">MWPKTDRTYSLQRRLLASMALGFVALLLIISVLLWSYARDASNRTYDLLLAGAALAVLDRVSSGPSGISVDLPYSAMEILALAPQDRIAYRVFSDRDGELTGTPGLPAPRDATLGSVPVFYDAYLDAPFRFVQQGRQLTTPTGRVWVGVQIGQTRAGRAAQQRALFLSGMGGLAVVSLIGLGFVWLAIRVALAPLRQLAETLRVRDPGDLSQIEGAPPREIRGLFDAINGFIRRLHANRQLTETFIADVAHQTRTSLSALQGQLSLAADAASFDEMTTRMHKADSQARRTVRLTNQLLAHAMVTHRADTGTLRPVALKPVVTEVLTDLLRDSDMRGITLTLSADDIAAGEDLVRGDAISLREALSNLLENARRHGPADNTIDVTLEPGGTDTVSLIVEDAGPGIAPADRARATERFTSISRTTAGSGLGLSIVRAVAESHDARLMLGTSARGGLRVELQFKRLLSQAAGRAVTALIVPVVALLLTIAPGAAQAMTQITIASATDTDVMTALIDRFETLNPDVAIAYREYQTVDLHRLILNAAPEDMPDVVISPAMDMQVDLVNRGLALPLAIPEALRLPDWAVWRSELFGFTFEPAVIIYNTDLIAPGTLPQEHRELTNYIRSNEVRLNRRIGIYDLRRSGIGYLFATQDVVQGLQASRMTEVLARANVRRFCCTFEMIAATARGDLALSMNAIGSYALAAAAKDPRLGVHFMSDYNLVMARTAFVPRDAPHADIAERFIAFLLTEGQRVLSTESDLIPILPYADVPVGGHIDLRDFAGSFLPIKLGPGLLTYLDARKKAEFLETWDTSVSFGP</sequence>
<feature type="transmembrane region" description="Helical" evidence="11">
    <location>
        <begin position="15"/>
        <end position="38"/>
    </location>
</feature>
<dbReference type="SMART" id="SM00388">
    <property type="entry name" value="HisKA"/>
    <property type="match status" value="1"/>
</dbReference>
<accession>A0A1M4UTQ0</accession>
<dbReference type="InterPro" id="IPR004358">
    <property type="entry name" value="Sig_transdc_His_kin-like_C"/>
</dbReference>
<evidence type="ECO:0000256" key="4">
    <source>
        <dbReference type="ARBA" id="ARBA00022553"/>
    </source>
</evidence>
<dbReference type="GO" id="GO:0000155">
    <property type="term" value="F:phosphorelay sensor kinase activity"/>
    <property type="evidence" value="ECO:0007669"/>
    <property type="project" value="InterPro"/>
</dbReference>
<dbReference type="SUPFAM" id="SSF47384">
    <property type="entry name" value="Homodimeric domain of signal transducing histidine kinase"/>
    <property type="match status" value="1"/>
</dbReference>
<dbReference type="InterPro" id="IPR003660">
    <property type="entry name" value="HAMP_dom"/>
</dbReference>
<dbReference type="InterPro" id="IPR013727">
    <property type="entry name" value="2CSK_N"/>
</dbReference>
<dbReference type="Gene3D" id="3.40.190.10">
    <property type="entry name" value="Periplasmic binding protein-like II"/>
    <property type="match status" value="2"/>
</dbReference>
<dbReference type="Pfam" id="PF13531">
    <property type="entry name" value="SBP_bac_11"/>
    <property type="match status" value="1"/>
</dbReference>
<reference evidence="15" key="1">
    <citation type="submission" date="2016-11" db="EMBL/GenBank/DDBJ databases">
        <authorList>
            <person name="Varghese N."/>
            <person name="Submissions S."/>
        </authorList>
    </citation>
    <scope>NUCLEOTIDE SEQUENCE [LARGE SCALE GENOMIC DNA]</scope>
    <source>
        <strain evidence="15">DSM 29326</strain>
    </source>
</reference>
<dbReference type="Pfam" id="PF00512">
    <property type="entry name" value="HisKA"/>
    <property type="match status" value="1"/>
</dbReference>
<keyword evidence="5" id="KW-0808">Transferase</keyword>
<keyword evidence="6 11" id="KW-0812">Transmembrane</keyword>
<dbReference type="InterPro" id="IPR050428">
    <property type="entry name" value="TCS_sensor_his_kinase"/>
</dbReference>
<feature type="domain" description="HAMP" evidence="13">
    <location>
        <begin position="189"/>
        <end position="240"/>
    </location>
</feature>
<dbReference type="InterPro" id="IPR003594">
    <property type="entry name" value="HATPase_dom"/>
</dbReference>
<dbReference type="Gene3D" id="1.10.287.130">
    <property type="match status" value="1"/>
</dbReference>
<evidence type="ECO:0000256" key="1">
    <source>
        <dbReference type="ARBA" id="ARBA00000085"/>
    </source>
</evidence>
<evidence type="ECO:0000259" key="13">
    <source>
        <dbReference type="PROSITE" id="PS50885"/>
    </source>
</evidence>
<feature type="transmembrane region" description="Helical" evidence="11">
    <location>
        <begin position="164"/>
        <end position="188"/>
    </location>
</feature>
<keyword evidence="9" id="KW-0902">Two-component regulatory system</keyword>
<keyword evidence="8 11" id="KW-1133">Transmembrane helix</keyword>
<dbReference type="Gene3D" id="3.30.565.10">
    <property type="entry name" value="Histidine kinase-like ATPase, C-terminal domain"/>
    <property type="match status" value="1"/>
</dbReference>
<keyword evidence="15" id="KW-1185">Reference proteome</keyword>
<evidence type="ECO:0000256" key="7">
    <source>
        <dbReference type="ARBA" id="ARBA00022777"/>
    </source>
</evidence>